<dbReference type="Pfam" id="PF13426">
    <property type="entry name" value="PAS_9"/>
    <property type="match status" value="1"/>
</dbReference>
<dbReference type="PROSITE" id="PS00622">
    <property type="entry name" value="HTH_LUXR_1"/>
    <property type="match status" value="1"/>
</dbReference>
<feature type="domain" description="HTH luxR-type" evidence="4">
    <location>
        <begin position="501"/>
        <end position="567"/>
    </location>
</feature>
<evidence type="ECO:0000313" key="9">
    <source>
        <dbReference type="Proteomes" id="UP000663722"/>
    </source>
</evidence>
<protein>
    <submittedName>
        <fullName evidence="8">Two component system response regulator, PAS domain-containing</fullName>
    </submittedName>
</protein>
<dbReference type="InterPro" id="IPR001789">
    <property type="entry name" value="Sig_transdc_resp-reg_receiver"/>
</dbReference>
<dbReference type="PROSITE" id="PS50112">
    <property type="entry name" value="PAS"/>
    <property type="match status" value="2"/>
</dbReference>
<dbReference type="PANTHER" id="PTHR44757:SF2">
    <property type="entry name" value="BIOFILM ARCHITECTURE MAINTENANCE PROTEIN MBAA"/>
    <property type="match status" value="1"/>
</dbReference>
<dbReference type="SUPFAM" id="SSF55785">
    <property type="entry name" value="PYP-like sensor domain (PAS domain)"/>
    <property type="match status" value="2"/>
</dbReference>
<dbReference type="Proteomes" id="UP000663722">
    <property type="component" value="Chromosome"/>
</dbReference>
<dbReference type="InterPro" id="IPR036388">
    <property type="entry name" value="WH-like_DNA-bd_sf"/>
</dbReference>
<evidence type="ECO:0000313" key="8">
    <source>
        <dbReference type="EMBL" id="QTA92142.1"/>
    </source>
</evidence>
<sequence>MNDIKQYEILLIDDDRITLRGVCANLELEGYGVTIADSGASAIRIINKKNFDLVITDLVMYPIDGIEVLKKVKEINPETVVIIFTAHADISSAIDAIRFDADDYLTKPYEVDELYFKVANCLQKLEYRRKMKATEKALRESEKNFRALAENANDGILIAVSKTRHVYVNKRLSQITGYSTSELLKIDIRKLVSPDNFKKINENNKKRLEGKSVPISYEINILHKKGTTVPAEVTEARTVWQGQSAFLAFIRDITERRHANEKLRIKDSAIESSINAIAFLDFQNNLTYVNRSFLELLGYDDVEEVLGRSATEFLQDKKTFSIKVKKLYKKGSWIGELVVTRKDESVFYAQISASIVTDVADEPVLIMLSFIDISENKRMEEALRKSNEELERRVKERTLKLVAAANELERRQRELLYHKSELEKVNEELLETNRALTVLARNIERKKEEVKKRIALTISSRIMPILEKIKKDKSLKPKNRETELDILSAHLHELTSDLADGNDIIFSLSSSELRVATMIKNGLTSRQIASQLNISLLTVKSHRKNIRKKLGIQNCDINLAAYLKAKA</sequence>
<dbReference type="Pfam" id="PF00196">
    <property type="entry name" value="GerE"/>
    <property type="match status" value="1"/>
</dbReference>
<feature type="coiled-coil region" evidence="3">
    <location>
        <begin position="373"/>
        <end position="453"/>
    </location>
</feature>
<dbReference type="GO" id="GO:0006355">
    <property type="term" value="P:regulation of DNA-templated transcription"/>
    <property type="evidence" value="ECO:0007669"/>
    <property type="project" value="InterPro"/>
</dbReference>
<dbReference type="SUPFAM" id="SSF46894">
    <property type="entry name" value="C-terminal effector domain of the bipartite response regulators"/>
    <property type="match status" value="1"/>
</dbReference>
<dbReference type="PROSITE" id="PS50110">
    <property type="entry name" value="RESPONSE_REGULATORY"/>
    <property type="match status" value="1"/>
</dbReference>
<dbReference type="InterPro" id="IPR052155">
    <property type="entry name" value="Biofilm_reg_signaling"/>
</dbReference>
<feature type="domain" description="Response regulatory" evidence="5">
    <location>
        <begin position="8"/>
        <end position="122"/>
    </location>
</feature>
<reference evidence="8" key="1">
    <citation type="journal article" date="2021" name="Microb. Physiol.">
        <title>Proteogenomic Insights into the Physiology of Marine, Sulfate-Reducing, Filamentous Desulfonema limicola and Desulfonema magnum.</title>
        <authorList>
            <person name="Schnaars V."/>
            <person name="Wohlbrand L."/>
            <person name="Scheve S."/>
            <person name="Hinrichs C."/>
            <person name="Reinhardt R."/>
            <person name="Rabus R."/>
        </authorList>
    </citation>
    <scope>NUCLEOTIDE SEQUENCE</scope>
    <source>
        <strain evidence="8">4be13</strain>
    </source>
</reference>
<dbReference type="SMART" id="SM00086">
    <property type="entry name" value="PAC"/>
    <property type="match status" value="2"/>
</dbReference>
<dbReference type="EMBL" id="CP061800">
    <property type="protein sequence ID" value="QTA92142.1"/>
    <property type="molecule type" value="Genomic_DNA"/>
</dbReference>
<dbReference type="CDD" id="cd06170">
    <property type="entry name" value="LuxR_C_like"/>
    <property type="match status" value="1"/>
</dbReference>
<feature type="domain" description="PAS" evidence="6">
    <location>
        <begin position="269"/>
        <end position="303"/>
    </location>
</feature>
<keyword evidence="1" id="KW-0238">DNA-binding</keyword>
<gene>
    <name evidence="8" type="ORF">dnm_082180</name>
</gene>
<feature type="domain" description="PAS" evidence="6">
    <location>
        <begin position="141"/>
        <end position="211"/>
    </location>
</feature>
<dbReference type="GO" id="GO:0003677">
    <property type="term" value="F:DNA binding"/>
    <property type="evidence" value="ECO:0007669"/>
    <property type="project" value="UniProtKB-KW"/>
</dbReference>
<dbReference type="InterPro" id="IPR000014">
    <property type="entry name" value="PAS"/>
</dbReference>
<evidence type="ECO:0000259" key="6">
    <source>
        <dbReference type="PROSITE" id="PS50112"/>
    </source>
</evidence>
<dbReference type="Pfam" id="PF00989">
    <property type="entry name" value="PAS"/>
    <property type="match status" value="1"/>
</dbReference>
<feature type="coiled-coil region" evidence="3">
    <location>
        <begin position="124"/>
        <end position="151"/>
    </location>
</feature>
<keyword evidence="9" id="KW-1185">Reference proteome</keyword>
<dbReference type="Gene3D" id="1.10.10.10">
    <property type="entry name" value="Winged helix-like DNA-binding domain superfamily/Winged helix DNA-binding domain"/>
    <property type="match status" value="1"/>
</dbReference>
<dbReference type="PANTHER" id="PTHR44757">
    <property type="entry name" value="DIGUANYLATE CYCLASE DGCP"/>
    <property type="match status" value="1"/>
</dbReference>
<keyword evidence="2" id="KW-0597">Phosphoprotein</keyword>
<evidence type="ECO:0000259" key="4">
    <source>
        <dbReference type="PROSITE" id="PS50043"/>
    </source>
</evidence>
<dbReference type="Pfam" id="PF00072">
    <property type="entry name" value="Response_reg"/>
    <property type="match status" value="1"/>
</dbReference>
<dbReference type="InterPro" id="IPR035965">
    <property type="entry name" value="PAS-like_dom_sf"/>
</dbReference>
<evidence type="ECO:0000256" key="3">
    <source>
        <dbReference type="SAM" id="Coils"/>
    </source>
</evidence>
<dbReference type="GO" id="GO:0000160">
    <property type="term" value="P:phosphorelay signal transduction system"/>
    <property type="evidence" value="ECO:0007669"/>
    <property type="project" value="InterPro"/>
</dbReference>
<dbReference type="CDD" id="cd00156">
    <property type="entry name" value="REC"/>
    <property type="match status" value="1"/>
</dbReference>
<dbReference type="SMART" id="SM00448">
    <property type="entry name" value="REC"/>
    <property type="match status" value="1"/>
</dbReference>
<dbReference type="InterPro" id="IPR013767">
    <property type="entry name" value="PAS_fold"/>
</dbReference>
<evidence type="ECO:0000256" key="1">
    <source>
        <dbReference type="ARBA" id="ARBA00023125"/>
    </source>
</evidence>
<dbReference type="InterPro" id="IPR000792">
    <property type="entry name" value="Tscrpt_reg_LuxR_C"/>
</dbReference>
<dbReference type="NCBIfam" id="TIGR00229">
    <property type="entry name" value="sensory_box"/>
    <property type="match status" value="2"/>
</dbReference>
<dbReference type="InterPro" id="IPR016032">
    <property type="entry name" value="Sig_transdc_resp-reg_C-effctor"/>
</dbReference>
<keyword evidence="3" id="KW-0175">Coiled coil</keyword>
<proteinExistence type="predicted"/>
<name>A0A975GSP9_9BACT</name>
<evidence type="ECO:0000259" key="5">
    <source>
        <dbReference type="PROSITE" id="PS50110"/>
    </source>
</evidence>
<dbReference type="InterPro" id="IPR001610">
    <property type="entry name" value="PAC"/>
</dbReference>
<dbReference type="KEGG" id="dmm:dnm_082180"/>
<evidence type="ECO:0000256" key="2">
    <source>
        <dbReference type="PROSITE-ProRule" id="PRU00169"/>
    </source>
</evidence>
<dbReference type="RefSeq" id="WP_207679628.1">
    <property type="nucleotide sequence ID" value="NZ_CP061800.1"/>
</dbReference>
<dbReference type="Gene3D" id="3.30.450.20">
    <property type="entry name" value="PAS domain"/>
    <property type="match status" value="2"/>
</dbReference>
<feature type="domain" description="PAC" evidence="7">
    <location>
        <begin position="215"/>
        <end position="265"/>
    </location>
</feature>
<feature type="modified residue" description="4-aspartylphosphate" evidence="2">
    <location>
        <position position="57"/>
    </location>
</feature>
<dbReference type="CDD" id="cd00130">
    <property type="entry name" value="PAS"/>
    <property type="match status" value="2"/>
</dbReference>
<evidence type="ECO:0000259" key="7">
    <source>
        <dbReference type="PROSITE" id="PS50113"/>
    </source>
</evidence>
<dbReference type="SUPFAM" id="SSF52172">
    <property type="entry name" value="CheY-like"/>
    <property type="match status" value="1"/>
</dbReference>
<dbReference type="InterPro" id="IPR011006">
    <property type="entry name" value="CheY-like_superfamily"/>
</dbReference>
<accession>A0A975GSP9</accession>
<dbReference type="Gene3D" id="3.40.50.2300">
    <property type="match status" value="1"/>
</dbReference>
<dbReference type="PRINTS" id="PR00038">
    <property type="entry name" value="HTHLUXR"/>
</dbReference>
<dbReference type="SMART" id="SM00091">
    <property type="entry name" value="PAS"/>
    <property type="match status" value="2"/>
</dbReference>
<dbReference type="InterPro" id="IPR000700">
    <property type="entry name" value="PAS-assoc_C"/>
</dbReference>
<feature type="domain" description="PAC" evidence="7">
    <location>
        <begin position="333"/>
        <end position="385"/>
    </location>
</feature>
<dbReference type="PROSITE" id="PS50043">
    <property type="entry name" value="HTH_LUXR_2"/>
    <property type="match status" value="1"/>
</dbReference>
<dbReference type="SMART" id="SM00421">
    <property type="entry name" value="HTH_LUXR"/>
    <property type="match status" value="1"/>
</dbReference>
<dbReference type="PROSITE" id="PS50113">
    <property type="entry name" value="PAC"/>
    <property type="match status" value="2"/>
</dbReference>
<organism evidence="8 9">
    <name type="scientific">Desulfonema magnum</name>
    <dbReference type="NCBI Taxonomy" id="45655"/>
    <lineage>
        <taxon>Bacteria</taxon>
        <taxon>Pseudomonadati</taxon>
        <taxon>Thermodesulfobacteriota</taxon>
        <taxon>Desulfobacteria</taxon>
        <taxon>Desulfobacterales</taxon>
        <taxon>Desulfococcaceae</taxon>
        <taxon>Desulfonema</taxon>
    </lineage>
</organism>
<dbReference type="AlphaFoldDB" id="A0A975GSP9"/>